<dbReference type="Proteomes" id="UP000183085">
    <property type="component" value="Unassembled WGS sequence"/>
</dbReference>
<name>A0A1J5E3L9_9BACT</name>
<dbReference type="InterPro" id="IPR018841">
    <property type="entry name" value="DUF2442"/>
</dbReference>
<comment type="caution">
    <text evidence="1">The sequence shown here is derived from an EMBL/GenBank/DDBJ whole genome shotgun (WGS) entry which is preliminary data.</text>
</comment>
<dbReference type="Pfam" id="PF10387">
    <property type="entry name" value="DUF2442"/>
    <property type="match status" value="1"/>
</dbReference>
<protein>
    <recommendedName>
        <fullName evidence="3">DUF2442 domain-containing protein</fullName>
    </recommendedName>
</protein>
<proteinExistence type="predicted"/>
<reference evidence="1 2" key="1">
    <citation type="journal article" date="2016" name="Environ. Microbiol.">
        <title>Genomic resolution of a cold subsurface aquifer community provides metabolic insights for novel microbes adapted to high CO concentrations.</title>
        <authorList>
            <person name="Probst A.J."/>
            <person name="Castelle C.J."/>
            <person name="Singh A."/>
            <person name="Brown C.T."/>
            <person name="Anantharaman K."/>
            <person name="Sharon I."/>
            <person name="Hug L.A."/>
            <person name="Burstein D."/>
            <person name="Emerson J.B."/>
            <person name="Thomas B.C."/>
            <person name="Banfield J.F."/>
        </authorList>
    </citation>
    <scope>NUCLEOTIDE SEQUENCE [LARGE SCALE GENOMIC DNA]</scope>
    <source>
        <strain evidence="1">CG2_30_40_21</strain>
    </source>
</reference>
<organism evidence="1 2">
    <name type="scientific">Candidatus Desantisbacteria bacterium CG2_30_40_21</name>
    <dbReference type="NCBI Taxonomy" id="1817895"/>
    <lineage>
        <taxon>Bacteria</taxon>
        <taxon>Candidatus Desantisiibacteriota</taxon>
    </lineage>
</organism>
<accession>A0A1J5E3L9</accession>
<dbReference type="EMBL" id="MNYI01000029">
    <property type="protein sequence ID" value="OIP42993.1"/>
    <property type="molecule type" value="Genomic_DNA"/>
</dbReference>
<evidence type="ECO:0000313" key="1">
    <source>
        <dbReference type="EMBL" id="OIP42993.1"/>
    </source>
</evidence>
<gene>
    <name evidence="1" type="ORF">AUJ95_01085</name>
</gene>
<dbReference type="AlphaFoldDB" id="A0A1J5E3L9"/>
<sequence>MSTYTFPREARIHQVRFDNECIHVKLLDGRVISVPLQWIPTLYNAMPEEREKYEINQNRTMIIWDPDRSTINDEVSIADYIEQKKEIPNVWS</sequence>
<dbReference type="Gene3D" id="3.30.2020.40">
    <property type="entry name" value="Uncharacterised protein PF10387, DUF2442"/>
    <property type="match status" value="1"/>
</dbReference>
<dbReference type="STRING" id="1817895.AUJ95_01085"/>
<evidence type="ECO:0000313" key="2">
    <source>
        <dbReference type="Proteomes" id="UP000183085"/>
    </source>
</evidence>
<evidence type="ECO:0008006" key="3">
    <source>
        <dbReference type="Google" id="ProtNLM"/>
    </source>
</evidence>